<evidence type="ECO:0000313" key="8">
    <source>
        <dbReference type="EMBL" id="SBP37919.1"/>
    </source>
</evidence>
<feature type="compositionally biased region" description="Polar residues" evidence="4">
    <location>
        <begin position="1005"/>
        <end position="1025"/>
    </location>
</feature>
<gene>
    <name evidence="8" type="primary">SYNGAP1</name>
</gene>
<dbReference type="Pfam" id="PF25321">
    <property type="entry name" value="PH_RASGAP"/>
    <property type="match status" value="1"/>
</dbReference>
<dbReference type="Pfam" id="PF00616">
    <property type="entry name" value="RasGAP"/>
    <property type="match status" value="2"/>
</dbReference>
<dbReference type="FunFam" id="1.10.506.10:FF:000001">
    <property type="entry name" value="Ras GTPase-activating protein nGAP isoform 2"/>
    <property type="match status" value="1"/>
</dbReference>
<evidence type="ECO:0000259" key="5">
    <source>
        <dbReference type="PROSITE" id="PS50003"/>
    </source>
</evidence>
<proteinExistence type="predicted"/>
<keyword evidence="2" id="KW-0597">Phosphoprotein</keyword>
<reference evidence="8" key="1">
    <citation type="submission" date="2016-05" db="EMBL/GenBank/DDBJ databases">
        <authorList>
            <person name="Lavstsen T."/>
            <person name="Jespersen J.S."/>
        </authorList>
    </citation>
    <scope>NUCLEOTIDE SEQUENCE</scope>
    <source>
        <tissue evidence="8">Brain</tissue>
    </source>
</reference>
<evidence type="ECO:0000256" key="2">
    <source>
        <dbReference type="ARBA" id="ARBA00022553"/>
    </source>
</evidence>
<feature type="compositionally biased region" description="Polar residues" evidence="4">
    <location>
        <begin position="1057"/>
        <end position="1068"/>
    </location>
</feature>
<feature type="compositionally biased region" description="Basic and acidic residues" evidence="4">
    <location>
        <begin position="145"/>
        <end position="154"/>
    </location>
</feature>
<keyword evidence="3" id="KW-0175">Coiled coil</keyword>
<protein>
    <submittedName>
        <fullName evidence="8">Synaptic Ras GTPase activating protein 1</fullName>
    </submittedName>
</protein>
<evidence type="ECO:0000256" key="1">
    <source>
        <dbReference type="ARBA" id="ARBA00022468"/>
    </source>
</evidence>
<dbReference type="InterPro" id="IPR021887">
    <property type="entry name" value="DAB2P_C"/>
</dbReference>
<dbReference type="InterPro" id="IPR035892">
    <property type="entry name" value="C2_domain_sf"/>
</dbReference>
<feature type="region of interest" description="Disordered" evidence="4">
    <location>
        <begin position="145"/>
        <end position="183"/>
    </location>
</feature>
<dbReference type="SMART" id="SM00239">
    <property type="entry name" value="C2"/>
    <property type="match status" value="1"/>
</dbReference>
<organism evidence="8">
    <name type="scientific">Iconisemion striatum</name>
    <dbReference type="NCBI Taxonomy" id="60296"/>
    <lineage>
        <taxon>Eukaryota</taxon>
        <taxon>Metazoa</taxon>
        <taxon>Chordata</taxon>
        <taxon>Craniata</taxon>
        <taxon>Vertebrata</taxon>
        <taxon>Euteleostomi</taxon>
        <taxon>Actinopterygii</taxon>
        <taxon>Neopterygii</taxon>
        <taxon>Teleostei</taxon>
        <taxon>Neoteleostei</taxon>
        <taxon>Acanthomorphata</taxon>
        <taxon>Ovalentaria</taxon>
        <taxon>Atherinomorphae</taxon>
        <taxon>Cyprinodontiformes</taxon>
        <taxon>Nothobranchiidae</taxon>
        <taxon>Iconisemion</taxon>
    </lineage>
</organism>
<dbReference type="SMART" id="SM00323">
    <property type="entry name" value="RasGAP"/>
    <property type="match status" value="1"/>
</dbReference>
<feature type="compositionally biased region" description="Polar residues" evidence="4">
    <location>
        <begin position="829"/>
        <end position="846"/>
    </location>
</feature>
<accession>A0A1A7Z5V1</accession>
<feature type="region of interest" description="Disordered" evidence="4">
    <location>
        <begin position="766"/>
        <end position="791"/>
    </location>
</feature>
<sequence length="1248" mass="141009">MSYVPFQDARCAVPPSYHHHHHRSHVHSFHQAPSYNRPSYERTSFERPSFDRPSFDRPSFDRPSFDRPSFDRPSYSRPLHERPIYDHHLQERPPHERWNPRLRVSYGHQYNMLDQEEVHPLLMRERRSETHRNKLLRRTVSVPVEGRHHPEMDHRARRKSIATGKQPSMEVPPTAPLQPFRQSSFLSKRLKGSIKRAKSQPKLDRTSSFRHMILPRFRSADQDRTRLMQSFKESHSHESLLSPSSAAEALDLTLDEDAIIKPVHSSILGQEYCFEVTTASGTKCFACRSAAERDKWIENLQRAVKPNKDNSRRVDNVLKLWIIEARELPAKKRYYCELCLDDMLYARTTSKPRTDTVFWGEHFEFNNLPAVRNLRLHLYKETDKKRRKEKSTYLGLVSIPISSITGRQFVEQWYPVIQPSVLTKGAGVGGGKIINASLRLKSRFQTMNILPMELYKEFAEYVTNNYRTLCSVLEPVLSVKSKEEVACALVHILQSTGKAKDFLSDMAMCEVDRFIDREHLIFRENTLATKAIEEYLKLIGHKYLKDAIGEFIRALYESEENCEVDPMRIPPSVLPDHQANLRMCCELALCKIVNSHCVFPRELKEVFASWRVRCAERGREDIADRLISGSLFLRFLCPAIMSPSLFNLTQEYPDEQTSRTLTLIAKVVQNLANFSKFGSKEEYMCFMNEFLEMEWGSMQQFLYEISNLDSVSNAGGFEGYIDLGRELSTLHSLLSEVVSQMDQSVASKLGPLPRILRDVNTALSNPCSVQMTPGQSSEPVGSSPPAEASCSISTGLQKMVIDNDLSGLVDFTRLPSPTPENKDLFFVTRSSGIQPSPARSSSYSETNEPELGMTNGSKSLSMVDLQDPRNLDGGTGPSTSDALGEGQASGGGWSARVPQGNIPGGPTLRRPGQTPTTPGTESTPGRPAQLLAPLSFQNPVYQMAACLPVSPRGMNDSGSECHSSVSSHSNNEDGPAGGKQAFMNHGGGGSSGDEYTRRSGEFNRRQLSLTETQHQPSVPRQNSAGPQRRIDQPPPQSITRGRTPPNLLSGGPYPRPSSGNMMTSSPDWPTSGARLRQQSSSSKDSPETKQRVQHKQYQQEIAVLQEKLRASVQKLEEYEARLKGQDEQAQKVLMEYQARLEESEERLRRQQDDKDLQMKSIISRLMSVEEELKKDHSDMQAVVDSKQKIIDAQEKRIASLDAANARLMSALTQLKERYSMQTRNGISPTNPTKLQITENGEFRNSSNC</sequence>
<dbReference type="InterPro" id="IPR057606">
    <property type="entry name" value="SynGAP1-like_PH"/>
</dbReference>
<evidence type="ECO:0000256" key="3">
    <source>
        <dbReference type="SAM" id="Coils"/>
    </source>
</evidence>
<dbReference type="Pfam" id="PF00168">
    <property type="entry name" value="C2"/>
    <property type="match status" value="1"/>
</dbReference>
<dbReference type="CDD" id="cd05136">
    <property type="entry name" value="RasGAP_DAB2IP"/>
    <property type="match status" value="1"/>
</dbReference>
<dbReference type="GO" id="GO:0005096">
    <property type="term" value="F:GTPase activator activity"/>
    <property type="evidence" value="ECO:0007669"/>
    <property type="project" value="UniProtKB-KW"/>
</dbReference>
<dbReference type="PROSITE" id="PS50018">
    <property type="entry name" value="RAS_GTPASE_ACTIV_2"/>
    <property type="match status" value="1"/>
</dbReference>
<dbReference type="Gene3D" id="1.10.506.10">
    <property type="entry name" value="GTPase Activation - p120gap, domain 1"/>
    <property type="match status" value="2"/>
</dbReference>
<feature type="domain" description="PH" evidence="5">
    <location>
        <begin position="271"/>
        <end position="305"/>
    </location>
</feature>
<dbReference type="PANTHER" id="PTHR10194">
    <property type="entry name" value="RAS GTPASE-ACTIVATING PROTEINS"/>
    <property type="match status" value="1"/>
</dbReference>
<dbReference type="InterPro" id="IPR001849">
    <property type="entry name" value="PH_domain"/>
</dbReference>
<evidence type="ECO:0000259" key="6">
    <source>
        <dbReference type="PROSITE" id="PS50004"/>
    </source>
</evidence>
<dbReference type="InterPro" id="IPR000008">
    <property type="entry name" value="C2_dom"/>
</dbReference>
<evidence type="ECO:0000259" key="7">
    <source>
        <dbReference type="PROSITE" id="PS50018"/>
    </source>
</evidence>
<dbReference type="PROSITE" id="PS50003">
    <property type="entry name" value="PH_DOMAIN"/>
    <property type="match status" value="1"/>
</dbReference>
<dbReference type="FunFam" id="2.60.40.150:FF:000010">
    <property type="entry name" value="Ras GTPase-activating protein nGAP isoform 2"/>
    <property type="match status" value="1"/>
</dbReference>
<dbReference type="InterPro" id="IPR011993">
    <property type="entry name" value="PH-like_dom_sf"/>
</dbReference>
<dbReference type="SUPFAM" id="SSF49562">
    <property type="entry name" value="C2 domain (Calcium/lipid-binding domain, CaLB)"/>
    <property type="match status" value="1"/>
</dbReference>
<feature type="compositionally biased region" description="Low complexity" evidence="4">
    <location>
        <begin position="956"/>
        <end position="974"/>
    </location>
</feature>
<dbReference type="CDD" id="cd13375">
    <property type="entry name" value="PH_SynGAP"/>
    <property type="match status" value="1"/>
</dbReference>
<feature type="compositionally biased region" description="Polar residues" evidence="4">
    <location>
        <begin position="766"/>
        <end position="780"/>
    </location>
</feature>
<feature type="region of interest" description="Disordered" evidence="4">
    <location>
        <begin position="954"/>
        <end position="1096"/>
    </location>
</feature>
<feature type="region of interest" description="Disordered" evidence="4">
    <location>
        <begin position="829"/>
        <end position="929"/>
    </location>
</feature>
<dbReference type="SUPFAM" id="SSF48350">
    <property type="entry name" value="GTPase activation domain, GAP"/>
    <property type="match status" value="1"/>
</dbReference>
<dbReference type="InterPro" id="IPR037779">
    <property type="entry name" value="SynGAP_PH"/>
</dbReference>
<keyword evidence="1" id="KW-0343">GTPase activation</keyword>
<dbReference type="InterPro" id="IPR001936">
    <property type="entry name" value="RasGAP_dom"/>
</dbReference>
<feature type="domain" description="Ras-GAP" evidence="7">
    <location>
        <begin position="481"/>
        <end position="673"/>
    </location>
</feature>
<dbReference type="PROSITE" id="PS00509">
    <property type="entry name" value="RAS_GTPASE_ACTIV_1"/>
    <property type="match status" value="1"/>
</dbReference>
<dbReference type="PANTHER" id="PTHR10194:SF25">
    <property type="entry name" value="RAS_RAP GTPASE-ACTIVATING PROTEIN SYNGAP"/>
    <property type="match status" value="1"/>
</dbReference>
<feature type="coiled-coil region" evidence="3">
    <location>
        <begin position="1190"/>
        <end position="1217"/>
    </location>
</feature>
<evidence type="ECO:0000256" key="4">
    <source>
        <dbReference type="SAM" id="MobiDB-lite"/>
    </source>
</evidence>
<dbReference type="GO" id="GO:0046580">
    <property type="term" value="P:negative regulation of Ras protein signal transduction"/>
    <property type="evidence" value="ECO:0007669"/>
    <property type="project" value="InterPro"/>
</dbReference>
<feature type="compositionally biased region" description="Low complexity" evidence="4">
    <location>
        <begin position="904"/>
        <end position="927"/>
    </location>
</feature>
<dbReference type="Gene3D" id="2.30.29.30">
    <property type="entry name" value="Pleckstrin-homology domain (PH domain)/Phosphotyrosine-binding domain (PTB)"/>
    <property type="match status" value="1"/>
</dbReference>
<feature type="region of interest" description="Disordered" evidence="4">
    <location>
        <begin position="15"/>
        <end position="79"/>
    </location>
</feature>
<dbReference type="InterPro" id="IPR039360">
    <property type="entry name" value="Ras_GTPase"/>
</dbReference>
<feature type="compositionally biased region" description="Basic and acidic residues" evidence="4">
    <location>
        <begin position="994"/>
        <end position="1004"/>
    </location>
</feature>
<dbReference type="PROSITE" id="PS50004">
    <property type="entry name" value="C2"/>
    <property type="match status" value="1"/>
</dbReference>
<feature type="domain" description="C2" evidence="6">
    <location>
        <begin position="296"/>
        <end position="414"/>
    </location>
</feature>
<feature type="compositionally biased region" description="Basic residues" evidence="4">
    <location>
        <begin position="17"/>
        <end position="28"/>
    </location>
</feature>
<dbReference type="SUPFAM" id="SSF50729">
    <property type="entry name" value="PH domain-like"/>
    <property type="match status" value="1"/>
</dbReference>
<dbReference type="CDD" id="cd04013">
    <property type="entry name" value="C2_SynGAP_like"/>
    <property type="match status" value="1"/>
</dbReference>
<dbReference type="Gene3D" id="2.60.40.150">
    <property type="entry name" value="C2 domain"/>
    <property type="match status" value="1"/>
</dbReference>
<feature type="region of interest" description="Disordered" evidence="4">
    <location>
        <begin position="1222"/>
        <end position="1248"/>
    </location>
</feature>
<reference evidence="8" key="2">
    <citation type="submission" date="2016-06" db="EMBL/GenBank/DDBJ databases">
        <title>The genome of a short-lived fish provides insights into sex chromosome evolution and the genetic control of aging.</title>
        <authorList>
            <person name="Reichwald K."/>
            <person name="Felder M."/>
            <person name="Petzold A."/>
            <person name="Koch P."/>
            <person name="Groth M."/>
            <person name="Platzer M."/>
        </authorList>
    </citation>
    <scope>NUCLEOTIDE SEQUENCE</scope>
    <source>
        <tissue evidence="8">Brain</tissue>
    </source>
</reference>
<dbReference type="Pfam" id="PF12004">
    <property type="entry name" value="DAB2P_C"/>
    <property type="match status" value="1"/>
</dbReference>
<dbReference type="InterPro" id="IPR023152">
    <property type="entry name" value="RasGAP_CS"/>
</dbReference>
<dbReference type="EMBL" id="HADX01015687">
    <property type="protein sequence ID" value="SBP37919.1"/>
    <property type="molecule type" value="Transcribed_RNA"/>
</dbReference>
<feature type="compositionally biased region" description="Basic and acidic residues" evidence="4">
    <location>
        <begin position="39"/>
        <end position="70"/>
    </location>
</feature>
<dbReference type="InterPro" id="IPR008936">
    <property type="entry name" value="Rho_GTPase_activation_prot"/>
</dbReference>
<dbReference type="AlphaFoldDB" id="A0A1A7Z5V1"/>
<name>A0A1A7Z5V1_9TELE</name>